<dbReference type="EMBL" id="CP036317">
    <property type="protein sequence ID" value="QDV18494.1"/>
    <property type="molecule type" value="Genomic_DNA"/>
</dbReference>
<dbReference type="PANTHER" id="PTHR43194">
    <property type="entry name" value="HYDROLASE ALPHA/BETA FOLD FAMILY"/>
    <property type="match status" value="1"/>
</dbReference>
<accession>A0A518FQ63</accession>
<dbReference type="PRINTS" id="PR00111">
    <property type="entry name" value="ABHYDROLASE"/>
</dbReference>
<dbReference type="AlphaFoldDB" id="A0A518FQ63"/>
<dbReference type="EC" id="3.1.1.1" evidence="2"/>
<evidence type="ECO:0000313" key="2">
    <source>
        <dbReference type="EMBL" id="QDV18494.1"/>
    </source>
</evidence>
<evidence type="ECO:0000313" key="3">
    <source>
        <dbReference type="Proteomes" id="UP000320839"/>
    </source>
</evidence>
<dbReference type="SUPFAM" id="SSF53474">
    <property type="entry name" value="alpha/beta-Hydrolases"/>
    <property type="match status" value="1"/>
</dbReference>
<organism evidence="2 3">
    <name type="scientific">Gimesia panareensis</name>
    <dbReference type="NCBI Taxonomy" id="2527978"/>
    <lineage>
        <taxon>Bacteria</taxon>
        <taxon>Pseudomonadati</taxon>
        <taxon>Planctomycetota</taxon>
        <taxon>Planctomycetia</taxon>
        <taxon>Planctomycetales</taxon>
        <taxon>Planctomycetaceae</taxon>
        <taxon>Gimesia</taxon>
    </lineage>
</organism>
<reference evidence="2 3" key="1">
    <citation type="submission" date="2019-02" db="EMBL/GenBank/DDBJ databases">
        <title>Deep-cultivation of Planctomycetes and their phenomic and genomic characterization uncovers novel biology.</title>
        <authorList>
            <person name="Wiegand S."/>
            <person name="Jogler M."/>
            <person name="Boedeker C."/>
            <person name="Pinto D."/>
            <person name="Vollmers J."/>
            <person name="Rivas-Marin E."/>
            <person name="Kohn T."/>
            <person name="Peeters S.H."/>
            <person name="Heuer A."/>
            <person name="Rast P."/>
            <person name="Oberbeckmann S."/>
            <person name="Bunk B."/>
            <person name="Jeske O."/>
            <person name="Meyerdierks A."/>
            <person name="Storesund J.E."/>
            <person name="Kallscheuer N."/>
            <person name="Luecker S."/>
            <person name="Lage O.M."/>
            <person name="Pohl T."/>
            <person name="Merkel B.J."/>
            <person name="Hornburger P."/>
            <person name="Mueller R.-W."/>
            <person name="Bruemmer F."/>
            <person name="Labrenz M."/>
            <person name="Spormann A.M."/>
            <person name="Op den Camp H."/>
            <person name="Overmann J."/>
            <person name="Amann R."/>
            <person name="Jetten M.S.M."/>
            <person name="Mascher T."/>
            <person name="Medema M.H."/>
            <person name="Devos D.P."/>
            <person name="Kaster A.-K."/>
            <person name="Ovreas L."/>
            <person name="Rohde M."/>
            <person name="Galperin M.Y."/>
            <person name="Jogler C."/>
        </authorList>
    </citation>
    <scope>NUCLEOTIDE SEQUENCE [LARGE SCALE GENOMIC DNA]</scope>
    <source>
        <strain evidence="2 3">Pan153</strain>
    </source>
</reference>
<keyword evidence="2" id="KW-0378">Hydrolase</keyword>
<dbReference type="GO" id="GO:0106435">
    <property type="term" value="F:carboxylesterase activity"/>
    <property type="evidence" value="ECO:0007669"/>
    <property type="project" value="UniProtKB-EC"/>
</dbReference>
<name>A0A518FQ63_9PLAN</name>
<dbReference type="InterPro" id="IPR000073">
    <property type="entry name" value="AB_hydrolase_1"/>
</dbReference>
<dbReference type="PANTHER" id="PTHR43194:SF5">
    <property type="entry name" value="PIMELOYL-[ACYL-CARRIER PROTEIN] METHYL ESTER ESTERASE"/>
    <property type="match status" value="1"/>
</dbReference>
<dbReference type="Gene3D" id="3.40.50.1820">
    <property type="entry name" value="alpha/beta hydrolase"/>
    <property type="match status" value="1"/>
</dbReference>
<dbReference type="Proteomes" id="UP000320839">
    <property type="component" value="Chromosome"/>
</dbReference>
<dbReference type="RefSeq" id="WP_145456727.1">
    <property type="nucleotide sequence ID" value="NZ_CP036317.1"/>
</dbReference>
<evidence type="ECO:0000259" key="1">
    <source>
        <dbReference type="Pfam" id="PF12697"/>
    </source>
</evidence>
<sequence>MRLVFLHAFPLDQSMWDEQRAIAPGRCETPTLYRLGDSLESWASGVLNSIGAEPMIAIGSSMGGSCALEMARQAPDRIAALVLVGAKAGHRREPAARDKYIDALRTNGIQGMWPEITSWFGPAAQQSVVDRIESIASSQSIDDLINAVQVFHGRADHTEVIAGWQKPLLIMCGSNDPVVTEQKAIALTSLAPHAQLHVMTGCGHFMNLERPDEFNQVLAEFVQCVEVQYAG</sequence>
<protein>
    <submittedName>
        <fullName evidence="2">Carboxylesterase YbfK</fullName>
        <ecNumber evidence="2">3.1.1.1</ecNumber>
    </submittedName>
</protein>
<gene>
    <name evidence="2" type="primary">ybfK</name>
    <name evidence="2" type="ORF">Pan153_31520</name>
</gene>
<dbReference type="InterPro" id="IPR050228">
    <property type="entry name" value="Carboxylesterase_BioH"/>
</dbReference>
<dbReference type="Pfam" id="PF12697">
    <property type="entry name" value="Abhydrolase_6"/>
    <property type="match status" value="1"/>
</dbReference>
<dbReference type="OrthoDB" id="252464at2"/>
<proteinExistence type="predicted"/>
<feature type="domain" description="AB hydrolase-1" evidence="1">
    <location>
        <begin position="3"/>
        <end position="216"/>
    </location>
</feature>
<dbReference type="InterPro" id="IPR029058">
    <property type="entry name" value="AB_hydrolase_fold"/>
</dbReference>